<reference evidence="2 3" key="1">
    <citation type="submission" date="2024-04" db="EMBL/GenBank/DDBJ databases">
        <title>Tritrichomonas musculus Genome.</title>
        <authorList>
            <person name="Alves-Ferreira E."/>
            <person name="Grigg M."/>
            <person name="Lorenzi H."/>
            <person name="Galac M."/>
        </authorList>
    </citation>
    <scope>NUCLEOTIDE SEQUENCE [LARGE SCALE GENOMIC DNA]</scope>
    <source>
        <strain evidence="2 3">EAF2021</strain>
    </source>
</reference>
<name>A0ABR2JV42_9EUKA</name>
<sequence length="414" mass="48244">MSLPFQNQKQSFVSNLCQYRIIRLSPYIIFLTLSCLLLLYVHNHNTNFLINGKILSKSILNYAINNNTSTYNDIKTLKFDDSPSLKYTNLDWFRKGYNQTNDFVQLQDYNQCPSCNFESRSLRSNSSPQDAILITMLNCTYNLVPFTRSLRTTGSKALVVIFIDDLAKQKIDTSLSTFAANCGITFIYIGKTNFTRNELLLFRNPLLFDFLKLRPNLFKRILIVDLFDSIFQGDPFYEDFDTTTVGFSVETHRCDVGQIRNAGYLVGKKQAKVFFNHSCVNIGTIVGCYEHVVMFLYHYVNYLKNIPEEKMKKLYWIPDQVILNTMINLKITDELGIKIHLYKNDEPYAVLMNLFKTKGVPFDVGYFKPYENSMYPFVVHLFDRSRRFCKSVLDRCPQIFPTNDSYIRCSGEYK</sequence>
<evidence type="ECO:0000313" key="3">
    <source>
        <dbReference type="Proteomes" id="UP001470230"/>
    </source>
</evidence>
<gene>
    <name evidence="2" type="ORF">M9Y10_044747</name>
</gene>
<keyword evidence="1" id="KW-1133">Transmembrane helix</keyword>
<evidence type="ECO:0000256" key="1">
    <source>
        <dbReference type="SAM" id="Phobius"/>
    </source>
</evidence>
<comment type="caution">
    <text evidence="2">The sequence shown here is derived from an EMBL/GenBank/DDBJ whole genome shotgun (WGS) entry which is preliminary data.</text>
</comment>
<keyword evidence="1" id="KW-0812">Transmembrane</keyword>
<accession>A0ABR2JV42</accession>
<organism evidence="2 3">
    <name type="scientific">Tritrichomonas musculus</name>
    <dbReference type="NCBI Taxonomy" id="1915356"/>
    <lineage>
        <taxon>Eukaryota</taxon>
        <taxon>Metamonada</taxon>
        <taxon>Parabasalia</taxon>
        <taxon>Tritrichomonadida</taxon>
        <taxon>Tritrichomonadidae</taxon>
        <taxon>Tritrichomonas</taxon>
    </lineage>
</organism>
<keyword evidence="1" id="KW-0472">Membrane</keyword>
<evidence type="ECO:0000313" key="2">
    <source>
        <dbReference type="EMBL" id="KAK8882107.1"/>
    </source>
</evidence>
<keyword evidence="3" id="KW-1185">Reference proteome</keyword>
<dbReference type="Proteomes" id="UP001470230">
    <property type="component" value="Unassembled WGS sequence"/>
</dbReference>
<feature type="transmembrane region" description="Helical" evidence="1">
    <location>
        <begin position="21"/>
        <end position="41"/>
    </location>
</feature>
<evidence type="ECO:0008006" key="4">
    <source>
        <dbReference type="Google" id="ProtNLM"/>
    </source>
</evidence>
<proteinExistence type="predicted"/>
<dbReference type="EMBL" id="JAPFFF010000009">
    <property type="protein sequence ID" value="KAK8882107.1"/>
    <property type="molecule type" value="Genomic_DNA"/>
</dbReference>
<protein>
    <recommendedName>
        <fullName evidence="4">Nucleotide-diphospho-sugar transferase domain-containing protein</fullName>
    </recommendedName>
</protein>